<feature type="non-terminal residue" evidence="1">
    <location>
        <position position="293"/>
    </location>
</feature>
<dbReference type="EMBL" id="BARW01014922">
    <property type="protein sequence ID" value="GAI81569.1"/>
    <property type="molecule type" value="Genomic_DNA"/>
</dbReference>
<feature type="non-terminal residue" evidence="1">
    <location>
        <position position="1"/>
    </location>
</feature>
<comment type="caution">
    <text evidence="1">The sequence shown here is derived from an EMBL/GenBank/DDBJ whole genome shotgun (WGS) entry which is preliminary data.</text>
</comment>
<accession>X1TNG7</accession>
<reference evidence="1" key="1">
    <citation type="journal article" date="2014" name="Front. Microbiol.">
        <title>High frequency of phylogenetically diverse reductive dehalogenase-homologous genes in deep subseafloor sedimentary metagenomes.</title>
        <authorList>
            <person name="Kawai M."/>
            <person name="Futagami T."/>
            <person name="Toyoda A."/>
            <person name="Takaki Y."/>
            <person name="Nishi S."/>
            <person name="Hori S."/>
            <person name="Arai W."/>
            <person name="Tsubouchi T."/>
            <person name="Morono Y."/>
            <person name="Uchiyama I."/>
            <person name="Ito T."/>
            <person name="Fujiyama A."/>
            <person name="Inagaki F."/>
            <person name="Takami H."/>
        </authorList>
    </citation>
    <scope>NUCLEOTIDE SEQUENCE</scope>
    <source>
        <strain evidence="1">Expedition CK06-06</strain>
    </source>
</reference>
<evidence type="ECO:0000313" key="1">
    <source>
        <dbReference type="EMBL" id="GAI81569.1"/>
    </source>
</evidence>
<dbReference type="AlphaFoldDB" id="X1TNG7"/>
<organism evidence="1">
    <name type="scientific">marine sediment metagenome</name>
    <dbReference type="NCBI Taxonomy" id="412755"/>
    <lineage>
        <taxon>unclassified sequences</taxon>
        <taxon>metagenomes</taxon>
        <taxon>ecological metagenomes</taxon>
    </lineage>
</organism>
<gene>
    <name evidence="1" type="ORF">S12H4_26319</name>
</gene>
<proteinExistence type="predicted"/>
<sequence>GTLIETRVYKDLFEDETVDIGIDLSKTITNLETGQQQDVPLDFIPAVQTEEYDKWNDGSNVPSKFESLTIVNSETSSSENINLFEREINIVIPSRINPYDDYKKVVSLKTSSTSDMKLKITGVLITPADGKVYYTSDKDSFKLNGGKAAKTSGHYLYYDSDENGFFETVYVLSPVKGEGDDAYYEVMAIGFNYDGKHDFIPYSKTETGSPIESLNEFKEVLSHEFHQTEGNVFAFAKLGGCDRLFPPEERDGYELKDNVFEIRKLITKSVQNAKFSELFYETRHKEFNKVWED</sequence>
<name>X1TNG7_9ZZZZ</name>
<protein>
    <submittedName>
        <fullName evidence="1">Uncharacterized protein</fullName>
    </submittedName>
</protein>